<proteinExistence type="predicted"/>
<protein>
    <submittedName>
        <fullName evidence="1">Uncharacterized protein</fullName>
    </submittedName>
</protein>
<dbReference type="Proteomes" id="UP000823775">
    <property type="component" value="Unassembled WGS sequence"/>
</dbReference>
<sequence>MRVIIQRINRCIAAARYYVAAASSVSAHHLLSPATRLTFLVKNTIKDPVLQQVKISECVGRKSRNEQKM</sequence>
<name>A0ABS8V587_DATST</name>
<organism evidence="1 2">
    <name type="scientific">Datura stramonium</name>
    <name type="common">Jimsonweed</name>
    <name type="synonym">Common thornapple</name>
    <dbReference type="NCBI Taxonomy" id="4076"/>
    <lineage>
        <taxon>Eukaryota</taxon>
        <taxon>Viridiplantae</taxon>
        <taxon>Streptophyta</taxon>
        <taxon>Embryophyta</taxon>
        <taxon>Tracheophyta</taxon>
        <taxon>Spermatophyta</taxon>
        <taxon>Magnoliopsida</taxon>
        <taxon>eudicotyledons</taxon>
        <taxon>Gunneridae</taxon>
        <taxon>Pentapetalae</taxon>
        <taxon>asterids</taxon>
        <taxon>lamiids</taxon>
        <taxon>Solanales</taxon>
        <taxon>Solanaceae</taxon>
        <taxon>Solanoideae</taxon>
        <taxon>Datureae</taxon>
        <taxon>Datura</taxon>
    </lineage>
</organism>
<gene>
    <name evidence="1" type="ORF">HAX54_027583</name>
</gene>
<accession>A0ABS8V587</accession>
<evidence type="ECO:0000313" key="1">
    <source>
        <dbReference type="EMBL" id="MCD9641408.1"/>
    </source>
</evidence>
<reference evidence="1 2" key="1">
    <citation type="journal article" date="2021" name="BMC Genomics">
        <title>Datura genome reveals duplications of psychoactive alkaloid biosynthetic genes and high mutation rate following tissue culture.</title>
        <authorList>
            <person name="Rajewski A."/>
            <person name="Carter-House D."/>
            <person name="Stajich J."/>
            <person name="Litt A."/>
        </authorList>
    </citation>
    <scope>NUCLEOTIDE SEQUENCE [LARGE SCALE GENOMIC DNA]</scope>
    <source>
        <strain evidence="1">AR-01</strain>
    </source>
</reference>
<feature type="non-terminal residue" evidence="1">
    <location>
        <position position="69"/>
    </location>
</feature>
<keyword evidence="2" id="KW-1185">Reference proteome</keyword>
<evidence type="ECO:0000313" key="2">
    <source>
        <dbReference type="Proteomes" id="UP000823775"/>
    </source>
</evidence>
<comment type="caution">
    <text evidence="1">The sequence shown here is derived from an EMBL/GenBank/DDBJ whole genome shotgun (WGS) entry which is preliminary data.</text>
</comment>
<dbReference type="EMBL" id="JACEIK010003355">
    <property type="protein sequence ID" value="MCD9641408.1"/>
    <property type="molecule type" value="Genomic_DNA"/>
</dbReference>